<dbReference type="OrthoDB" id="6492712at2759"/>
<evidence type="ECO:0000313" key="5">
    <source>
        <dbReference type="EMBL" id="KAH9383957.1"/>
    </source>
</evidence>
<comment type="caution">
    <text evidence="5">The sequence shown here is derived from an EMBL/GenBank/DDBJ whole genome shotgun (WGS) entry which is preliminary data.</text>
</comment>
<dbReference type="GO" id="GO:0016485">
    <property type="term" value="P:protein processing"/>
    <property type="evidence" value="ECO:0007669"/>
    <property type="project" value="TreeGrafter"/>
</dbReference>
<dbReference type="AlphaFoldDB" id="A0A9J6HAZ6"/>
<dbReference type="Proteomes" id="UP000821853">
    <property type="component" value="Unassembled WGS sequence"/>
</dbReference>
<evidence type="ECO:0000256" key="1">
    <source>
        <dbReference type="ARBA" id="ARBA00007357"/>
    </source>
</evidence>
<dbReference type="PANTHER" id="PTHR11733">
    <property type="entry name" value="ZINC METALLOPROTEASE FAMILY M13 NEPRILYSIN-RELATED"/>
    <property type="match status" value="1"/>
</dbReference>
<gene>
    <name evidence="5" type="ORF">HPB48_025933</name>
</gene>
<comment type="similarity">
    <text evidence="1">Belongs to the peptidase M13 family.</text>
</comment>
<keyword evidence="3" id="KW-1133">Transmembrane helix</keyword>
<dbReference type="InterPro" id="IPR000718">
    <property type="entry name" value="Peptidase_M13"/>
</dbReference>
<proteinExistence type="inferred from homology"/>
<feature type="transmembrane region" description="Helical" evidence="3">
    <location>
        <begin position="52"/>
        <end position="74"/>
    </location>
</feature>
<dbReference type="SUPFAM" id="SSF55486">
    <property type="entry name" value="Metalloproteases ('zincins'), catalytic domain"/>
    <property type="match status" value="1"/>
</dbReference>
<name>A0A9J6HAZ6_HAELO</name>
<organism evidence="5 6">
    <name type="scientific">Haemaphysalis longicornis</name>
    <name type="common">Bush tick</name>
    <dbReference type="NCBI Taxonomy" id="44386"/>
    <lineage>
        <taxon>Eukaryota</taxon>
        <taxon>Metazoa</taxon>
        <taxon>Ecdysozoa</taxon>
        <taxon>Arthropoda</taxon>
        <taxon>Chelicerata</taxon>
        <taxon>Arachnida</taxon>
        <taxon>Acari</taxon>
        <taxon>Parasitiformes</taxon>
        <taxon>Ixodida</taxon>
        <taxon>Ixodoidea</taxon>
        <taxon>Ixodidae</taxon>
        <taxon>Haemaphysalinae</taxon>
        <taxon>Haemaphysalis</taxon>
    </lineage>
</organism>
<evidence type="ECO:0000256" key="2">
    <source>
        <dbReference type="SAM" id="MobiDB-lite"/>
    </source>
</evidence>
<dbReference type="InterPro" id="IPR042089">
    <property type="entry name" value="Peptidase_M13_dom_2"/>
</dbReference>
<feature type="region of interest" description="Disordered" evidence="2">
    <location>
        <begin position="593"/>
        <end position="624"/>
    </location>
</feature>
<dbReference type="InterPro" id="IPR008753">
    <property type="entry name" value="Peptidase_M13_N"/>
</dbReference>
<dbReference type="PROSITE" id="PS51885">
    <property type="entry name" value="NEPRILYSIN"/>
    <property type="match status" value="1"/>
</dbReference>
<evidence type="ECO:0000256" key="3">
    <source>
        <dbReference type="SAM" id="Phobius"/>
    </source>
</evidence>
<dbReference type="Pfam" id="PF05649">
    <property type="entry name" value="Peptidase_M13_N"/>
    <property type="match status" value="1"/>
</dbReference>
<dbReference type="InterPro" id="IPR024079">
    <property type="entry name" value="MetalloPept_cat_dom_sf"/>
</dbReference>
<protein>
    <recommendedName>
        <fullName evidence="4">Peptidase M13 N-terminal domain-containing protein</fullName>
    </recommendedName>
</protein>
<keyword evidence="3" id="KW-0812">Transmembrane</keyword>
<dbReference type="OMA" id="ARFFVDW"/>
<dbReference type="EMBL" id="JABSTR010001333">
    <property type="protein sequence ID" value="KAH9383957.1"/>
    <property type="molecule type" value="Genomic_DNA"/>
</dbReference>
<feature type="compositionally biased region" description="Polar residues" evidence="2">
    <location>
        <begin position="600"/>
        <end position="624"/>
    </location>
</feature>
<accession>A0A9J6HAZ6</accession>
<evidence type="ECO:0000313" key="6">
    <source>
        <dbReference type="Proteomes" id="UP000821853"/>
    </source>
</evidence>
<feature type="domain" description="Peptidase M13 N-terminal" evidence="4">
    <location>
        <begin position="124"/>
        <end position="475"/>
    </location>
</feature>
<dbReference type="GO" id="GO:0004222">
    <property type="term" value="F:metalloendopeptidase activity"/>
    <property type="evidence" value="ECO:0007669"/>
    <property type="project" value="InterPro"/>
</dbReference>
<dbReference type="Gene3D" id="3.40.390.10">
    <property type="entry name" value="Collagenase (Catalytic Domain)"/>
    <property type="match status" value="2"/>
</dbReference>
<dbReference type="Gene3D" id="1.10.1380.10">
    <property type="entry name" value="Neutral endopeptidase , domain2"/>
    <property type="match status" value="1"/>
</dbReference>
<keyword evidence="3" id="KW-0472">Membrane</keyword>
<dbReference type="PANTHER" id="PTHR11733:SF241">
    <property type="entry name" value="GH26575P-RELATED"/>
    <property type="match status" value="1"/>
</dbReference>
<sequence>MGLPHLCRICCCSVHEPVMTAMLLFLQVQPTIRVDAVVLQANWHMNQNFKALLLLIAILCSIGLLLHLGSSLWIRVHRYSILHTNTQSLPAQHADLPFIPVCGENACQEYMGALNSVLNRSQDPCEDFYRFVCDGWMHQHHSLAVVDAAEELMYRSALNTIYWTRVDIGRRGLTTSAASSVAQKVAGFARSCMYLRKSSMEDLKNFLAERHLPWPKASGWDLLEILLDLSGNWNLHLWFQVTFEMTPFRGGAVEPVLRISHSAAFGAWIAFMRPFAGQPAATKSALRYRRYVKDMLEFFGVSESNADELAAKIEEMDRLTLGALAPPMSELYPKTLRIPIHNLTDTVTPGIITGHLLLLLNEYFIWAHRFSAGDIVEVVNPGLLRSVVYLRGLKSQTKEAITLSLGLRVAHELGWMAHRGIADITLGIMGLPPSAHYRRCLMLIDGMVGVAWHSLFPEQPGAEALVQDVQDILRNSVERHGKPPLVLRARPAATQWDNETSLAKALPEPTPGARFFVDWMNLMNSRGQLQEQHVFNVLKPGSALSHGWNFHGVVTVAEGFFVFPLFHPDLPTAVNYGGSGRLIADEVLRGLLHSDPGKPQRSQSGRDGYSHQANGSSATEVSQDVQPYNVDKKALLAALAAYRLGTERNHGGSAGSSLAKDRLFFVASCYALCSSTRSVDALYGDAKNRCNEPVKGLPEFSAAFNCGTPRTRG</sequence>
<evidence type="ECO:0000259" key="4">
    <source>
        <dbReference type="Pfam" id="PF05649"/>
    </source>
</evidence>
<dbReference type="GO" id="GO:0005886">
    <property type="term" value="C:plasma membrane"/>
    <property type="evidence" value="ECO:0007669"/>
    <property type="project" value="TreeGrafter"/>
</dbReference>
<dbReference type="VEuPathDB" id="VectorBase:HLOH_064213"/>
<keyword evidence="6" id="KW-1185">Reference proteome</keyword>
<reference evidence="5 6" key="1">
    <citation type="journal article" date="2020" name="Cell">
        <title>Large-Scale Comparative Analyses of Tick Genomes Elucidate Their Genetic Diversity and Vector Capacities.</title>
        <authorList>
            <consortium name="Tick Genome and Microbiome Consortium (TIGMIC)"/>
            <person name="Jia N."/>
            <person name="Wang J."/>
            <person name="Shi W."/>
            <person name="Du L."/>
            <person name="Sun Y."/>
            <person name="Zhan W."/>
            <person name="Jiang J.F."/>
            <person name="Wang Q."/>
            <person name="Zhang B."/>
            <person name="Ji P."/>
            <person name="Bell-Sakyi L."/>
            <person name="Cui X.M."/>
            <person name="Yuan T.T."/>
            <person name="Jiang B.G."/>
            <person name="Yang W.F."/>
            <person name="Lam T.T."/>
            <person name="Chang Q.C."/>
            <person name="Ding S.J."/>
            <person name="Wang X.J."/>
            <person name="Zhu J.G."/>
            <person name="Ruan X.D."/>
            <person name="Zhao L."/>
            <person name="Wei J.T."/>
            <person name="Ye R.Z."/>
            <person name="Que T.C."/>
            <person name="Du C.H."/>
            <person name="Zhou Y.H."/>
            <person name="Cheng J.X."/>
            <person name="Dai P.F."/>
            <person name="Guo W.B."/>
            <person name="Han X.H."/>
            <person name="Huang E.J."/>
            <person name="Li L.F."/>
            <person name="Wei W."/>
            <person name="Gao Y.C."/>
            <person name="Liu J.Z."/>
            <person name="Shao H.Z."/>
            <person name="Wang X."/>
            <person name="Wang C.C."/>
            <person name="Yang T.C."/>
            <person name="Huo Q.B."/>
            <person name="Li W."/>
            <person name="Chen H.Y."/>
            <person name="Chen S.E."/>
            <person name="Zhou L.G."/>
            <person name="Ni X.B."/>
            <person name="Tian J.H."/>
            <person name="Sheng Y."/>
            <person name="Liu T."/>
            <person name="Pan Y.S."/>
            <person name="Xia L.Y."/>
            <person name="Li J."/>
            <person name="Zhao F."/>
            <person name="Cao W.C."/>
        </authorList>
    </citation>
    <scope>NUCLEOTIDE SEQUENCE [LARGE SCALE GENOMIC DNA]</scope>
    <source>
        <strain evidence="5">HaeL-2018</strain>
    </source>
</reference>